<evidence type="ECO:0000313" key="2">
    <source>
        <dbReference type="EMBL" id="CAH0019297.1"/>
    </source>
</evidence>
<dbReference type="PANTHER" id="PTHR35910:SF1">
    <property type="entry name" value="2EXR DOMAIN-CONTAINING PROTEIN"/>
    <property type="match status" value="1"/>
</dbReference>
<sequence length="224" mass="25658">MSTFHPFPRLPYELRMQVWKLTVEPRTVEIRVGGFYKDLGPKTEDRPVDRQYVQYLVTKTPVPGPLQTCREARNLGLYKRSMAELSDLTGDEKQYVWLNLDIDLICFRGGGLSKFNQVAPSVKRLKLVREISEMWYYQGGVSEFRHFVNLEEVHIVCKDGMRAWYCSTADNHWPCGPENLIFIDPHDGQVLNGVEMEAKFDAMDRFAIGIDGLDHSSQGPPTSG</sequence>
<dbReference type="EMBL" id="CABFNQ020000553">
    <property type="protein sequence ID" value="CAH0019297.1"/>
    <property type="molecule type" value="Genomic_DNA"/>
</dbReference>
<dbReference type="OrthoDB" id="3473305at2759"/>
<gene>
    <name evidence="2" type="ORF">CRHIZ90672A_00012449</name>
</gene>
<name>A0A9N9YJ80_9HYPO</name>
<organism evidence="2 3">
    <name type="scientific">Clonostachys rhizophaga</name>
    <dbReference type="NCBI Taxonomy" id="160324"/>
    <lineage>
        <taxon>Eukaryota</taxon>
        <taxon>Fungi</taxon>
        <taxon>Dikarya</taxon>
        <taxon>Ascomycota</taxon>
        <taxon>Pezizomycotina</taxon>
        <taxon>Sordariomycetes</taxon>
        <taxon>Hypocreomycetidae</taxon>
        <taxon>Hypocreales</taxon>
        <taxon>Bionectriaceae</taxon>
        <taxon>Clonostachys</taxon>
    </lineage>
</organism>
<dbReference type="Pfam" id="PF20150">
    <property type="entry name" value="2EXR"/>
    <property type="match status" value="1"/>
</dbReference>
<evidence type="ECO:0000313" key="3">
    <source>
        <dbReference type="Proteomes" id="UP000696573"/>
    </source>
</evidence>
<accession>A0A9N9YJ80</accession>
<dbReference type="InterPro" id="IPR045518">
    <property type="entry name" value="2EXR"/>
</dbReference>
<dbReference type="Proteomes" id="UP000696573">
    <property type="component" value="Unassembled WGS sequence"/>
</dbReference>
<evidence type="ECO:0000259" key="1">
    <source>
        <dbReference type="Pfam" id="PF20150"/>
    </source>
</evidence>
<protein>
    <recommendedName>
        <fullName evidence="1">2EXR domain-containing protein</fullName>
    </recommendedName>
</protein>
<comment type="caution">
    <text evidence="2">The sequence shown here is derived from an EMBL/GenBank/DDBJ whole genome shotgun (WGS) entry which is preliminary data.</text>
</comment>
<dbReference type="PANTHER" id="PTHR35910">
    <property type="entry name" value="2EXR DOMAIN-CONTAINING PROTEIN"/>
    <property type="match status" value="1"/>
</dbReference>
<reference evidence="2" key="1">
    <citation type="submission" date="2021-10" db="EMBL/GenBank/DDBJ databases">
        <authorList>
            <person name="Piombo E."/>
        </authorList>
    </citation>
    <scope>NUCLEOTIDE SEQUENCE</scope>
</reference>
<keyword evidence="3" id="KW-1185">Reference proteome</keyword>
<proteinExistence type="predicted"/>
<dbReference type="AlphaFoldDB" id="A0A9N9YJ80"/>
<feature type="domain" description="2EXR" evidence="1">
    <location>
        <begin position="4"/>
        <end position="105"/>
    </location>
</feature>